<organism evidence="1 2">
    <name type="scientific">Lutibacter profundi</name>
    <dbReference type="NCBI Taxonomy" id="1622118"/>
    <lineage>
        <taxon>Bacteria</taxon>
        <taxon>Pseudomonadati</taxon>
        <taxon>Bacteroidota</taxon>
        <taxon>Flavobacteriia</taxon>
        <taxon>Flavobacteriales</taxon>
        <taxon>Flavobacteriaceae</taxon>
        <taxon>Lutibacter</taxon>
    </lineage>
</organism>
<name>A0A0X8G4U8_9FLAO</name>
<dbReference type="KEGG" id="lut:Lupro_02000"/>
<dbReference type="EMBL" id="CP013355">
    <property type="protein sequence ID" value="AMC10094.1"/>
    <property type="molecule type" value="Genomic_DNA"/>
</dbReference>
<dbReference type="OrthoDB" id="1488560at2"/>
<accession>A0A0X8G4U8</accession>
<gene>
    <name evidence="1" type="ORF">Lupro_02000</name>
</gene>
<evidence type="ECO:0000313" key="1">
    <source>
        <dbReference type="EMBL" id="AMC10094.1"/>
    </source>
</evidence>
<dbReference type="RefSeq" id="WP_068205812.1">
    <property type="nucleotide sequence ID" value="NZ_CP013355.1"/>
</dbReference>
<dbReference type="Proteomes" id="UP000059672">
    <property type="component" value="Chromosome"/>
</dbReference>
<keyword evidence="2" id="KW-1185">Reference proteome</keyword>
<sequence>MNITSFSIFIIVLEFFDLHPNISDKIIIDENNWILYIFSCEIKNKKDGGGTHELTKLLDKISEDIDSGKYKDKIIIGIYDNDSSGYQEFNGLKESEYQIFKQGVVKKHKTKNIYAIIIPIPTGMEIYNQRKQEFKFFEIEHYFPVSFLEENNMLTELDINGIFEITGNKADFADKIKVLNEPEIFKIFENLFFVIDEINNESINYF</sequence>
<proteinExistence type="predicted"/>
<protein>
    <submittedName>
        <fullName evidence="1">Uncharacterized protein</fullName>
    </submittedName>
</protein>
<dbReference type="AlphaFoldDB" id="A0A0X8G4U8"/>
<reference evidence="1 2" key="2">
    <citation type="journal article" date="2016" name="Int. J. Syst. Evol. Microbiol.">
        <title>Lutibacter profundi sp. nov., isolated from a deep-sea hydrothermal system on the Arctic Mid-Ocean Ridge and emended description of the genus Lutibacter.</title>
        <authorList>
            <person name="Le Moine Bauer S."/>
            <person name="Roalkvam I."/>
            <person name="Steen I.H."/>
            <person name="Dahle H."/>
        </authorList>
    </citation>
    <scope>NUCLEOTIDE SEQUENCE [LARGE SCALE GENOMIC DNA]</scope>
    <source>
        <strain evidence="1 2">LP1</strain>
    </source>
</reference>
<evidence type="ECO:0000313" key="2">
    <source>
        <dbReference type="Proteomes" id="UP000059672"/>
    </source>
</evidence>
<reference evidence="2" key="1">
    <citation type="submission" date="2015-12" db="EMBL/GenBank/DDBJ databases">
        <title>Complete genome sequence of Lutibacter profundus strain LP1.</title>
        <authorList>
            <person name="Wissuwa J."/>
            <person name="Le Moine Bauer S."/>
            <person name="Stokke R."/>
            <person name="Dahle H."/>
            <person name="Steen I.H."/>
        </authorList>
    </citation>
    <scope>NUCLEOTIDE SEQUENCE [LARGE SCALE GENOMIC DNA]</scope>
    <source>
        <strain evidence="2">LP1</strain>
    </source>
</reference>